<feature type="region of interest" description="Disordered" evidence="1">
    <location>
        <begin position="550"/>
        <end position="573"/>
    </location>
</feature>
<feature type="compositionally biased region" description="Low complexity" evidence="1">
    <location>
        <begin position="319"/>
        <end position="346"/>
    </location>
</feature>
<feature type="compositionally biased region" description="Pro residues" evidence="1">
    <location>
        <begin position="240"/>
        <end position="255"/>
    </location>
</feature>
<evidence type="ECO:0000256" key="1">
    <source>
        <dbReference type="SAM" id="MobiDB-lite"/>
    </source>
</evidence>
<reference evidence="3" key="1">
    <citation type="submission" date="2023-07" db="EMBL/GenBank/DDBJ databases">
        <title>30 novel species of actinomycetes from the DSMZ collection.</title>
        <authorList>
            <person name="Nouioui I."/>
        </authorList>
    </citation>
    <scope>NUCLEOTIDE SEQUENCE [LARGE SCALE GENOMIC DNA]</scope>
    <source>
        <strain evidence="3">DSM 41979</strain>
    </source>
</reference>
<dbReference type="Proteomes" id="UP001183610">
    <property type="component" value="Unassembled WGS sequence"/>
</dbReference>
<keyword evidence="3" id="KW-1185">Reference proteome</keyword>
<organism evidence="2 3">
    <name type="scientific">Streptomyces evansiae</name>
    <dbReference type="NCBI Taxonomy" id="3075535"/>
    <lineage>
        <taxon>Bacteria</taxon>
        <taxon>Bacillati</taxon>
        <taxon>Actinomycetota</taxon>
        <taxon>Actinomycetes</taxon>
        <taxon>Kitasatosporales</taxon>
        <taxon>Streptomycetaceae</taxon>
        <taxon>Streptomyces</taxon>
    </lineage>
</organism>
<feature type="region of interest" description="Disordered" evidence="1">
    <location>
        <begin position="1"/>
        <end position="365"/>
    </location>
</feature>
<feature type="compositionally biased region" description="Acidic residues" evidence="1">
    <location>
        <begin position="1"/>
        <end position="10"/>
    </location>
</feature>
<dbReference type="RefSeq" id="WP_311651359.1">
    <property type="nucleotide sequence ID" value="NZ_JAVRET010000028.1"/>
</dbReference>
<feature type="compositionally biased region" description="Basic and acidic residues" evidence="1">
    <location>
        <begin position="129"/>
        <end position="147"/>
    </location>
</feature>
<dbReference type="EMBL" id="JAVRET010000028">
    <property type="protein sequence ID" value="MDT0410214.1"/>
    <property type="molecule type" value="Genomic_DNA"/>
</dbReference>
<gene>
    <name evidence="2" type="ORF">RM698_14250</name>
</gene>
<feature type="compositionally biased region" description="Acidic residues" evidence="1">
    <location>
        <begin position="748"/>
        <end position="758"/>
    </location>
</feature>
<feature type="compositionally biased region" description="Low complexity" evidence="1">
    <location>
        <begin position="114"/>
        <end position="128"/>
    </location>
</feature>
<dbReference type="PANTHER" id="PTHR38133">
    <property type="entry name" value="SLR1429 PROTEIN"/>
    <property type="match status" value="1"/>
</dbReference>
<feature type="region of interest" description="Disordered" evidence="1">
    <location>
        <begin position="727"/>
        <end position="764"/>
    </location>
</feature>
<feature type="compositionally biased region" description="Pro residues" evidence="1">
    <location>
        <begin position="275"/>
        <end position="318"/>
    </location>
</feature>
<feature type="compositionally biased region" description="Low complexity" evidence="1">
    <location>
        <begin position="42"/>
        <end position="82"/>
    </location>
</feature>
<sequence>MNGEREDEEYGAAATGADADASAADGPAVEDAAVGRTEEDAASAAESSAAALARAALRQAPRPAPLGPAARARARRAASAAAARRREAAEAGDTPADRVRAGLRRAGEPGGYGDEAAPEAPAAPTGRPRPADAARAALRDSRREAAVRGDGTAVARTEGPATEGERRAFAGERPASEAETPASQGETPASDDETPASEGGLPTSRGEKGLSTGEEPAPDDAVPADRAATDRAATDEPAPAVVPGPPRPRPEPAPATRPADLARAALRHARARQPAPEPPEPAPAPRTPRGPGPAPRTPRGPGPAPRTPRGPGPTPVPARAPDSAPVDPAARPARPAAPTVAPAGARRTYRPDTATGAGAPGTPWSEGWERAVAALAAEPGRLARAREYLREGRVGTVTLTPGTALAYVRGGRARPYRVSLRTHHVPEPAWERLTDACAARADRLAVLLDGGLPGALAAAEGEGLLPGPGEPVLDCACPDPVRPCKHGLALALRLTGLLAEEPQALLLLRGRDPGTFTAELSRRHARLAARGDAGATALPGVKAAEWFGREPGPLPPPLPVPEATEPPPAYPAGTSVPDPLTLDRLASDAGARALALLRTGTDPLAGHGVWEDAVRLAAEHPGTGLTGTGRALYTRLARAAGAEPGALHRAVAAWRGAGAAGLRALEDPPWNPPAGPFDRARSLLLAAGHPPYRPHDNRLTSPEGTRQLRMDREGTWYAYESEPGAEDWWPRGTAAKDPAAALESAEPERDEEEDEADWWAEPSV</sequence>
<evidence type="ECO:0000313" key="3">
    <source>
        <dbReference type="Proteomes" id="UP001183610"/>
    </source>
</evidence>
<evidence type="ECO:0008006" key="4">
    <source>
        <dbReference type="Google" id="ProtNLM"/>
    </source>
</evidence>
<protein>
    <recommendedName>
        <fullName evidence="4">SWIM-type domain-containing protein</fullName>
    </recommendedName>
</protein>
<feature type="compositionally biased region" description="Basic and acidic residues" evidence="1">
    <location>
        <begin position="163"/>
        <end position="176"/>
    </location>
</feature>
<feature type="compositionally biased region" description="Pro residues" evidence="1">
    <location>
        <begin position="552"/>
        <end position="570"/>
    </location>
</feature>
<comment type="caution">
    <text evidence="2">The sequence shown here is derived from an EMBL/GenBank/DDBJ whole genome shotgun (WGS) entry which is preliminary data.</text>
</comment>
<feature type="compositionally biased region" description="Low complexity" evidence="1">
    <location>
        <begin position="11"/>
        <end position="27"/>
    </location>
</feature>
<feature type="compositionally biased region" description="Basic and acidic residues" evidence="1">
    <location>
        <begin position="84"/>
        <end position="100"/>
    </location>
</feature>
<dbReference type="PANTHER" id="PTHR38133:SF1">
    <property type="entry name" value="SLR1429 PROTEIN"/>
    <property type="match status" value="1"/>
</dbReference>
<evidence type="ECO:0000313" key="2">
    <source>
        <dbReference type="EMBL" id="MDT0410214.1"/>
    </source>
</evidence>
<name>A0ABU2R0J6_9ACTN</name>
<proteinExistence type="predicted"/>
<accession>A0ABU2R0J6</accession>